<sequence>MSVGRLVIISNRAPSVDGSADSGGLVVALKDALSKNGGLWIGGAADQVEEPAQTLRFHERPDFDVALFETDPQIYSDYYLGYSNSVLWPAFHGRVDLIDVQSRYASAYREVNKRLARMVAPALRPDDQIWVHDYQLIPLASELKSLGVKNRIGFFLHIPLPDLHTFMAIPDWQDVAAWFGQYDLVGFQTRRDLANMINIFRHALRGELRANGHIGINGREVAIGCFPISIDVEGFRQLAMNGAQSTDPAPLPRLIGVDRLDYSKGLPQRLSGYETFLANHPEYRSKVTLLQIAPPTRDKVQAYRSIRAELEHLSGRINGRFGTVEWTPVQYIHRALPRDELAVLFHYSRVGLVTPLFDGMNLVAKEYVAAQDFADPGVLVLSQFAGAAEEMPEALIVNPHDPHDIAEAIRTALDMPAAERIERHQALYAHLKVHDVAHWSAAFLKRLKKVDDLGLDRVARFPDLNLRLNAIG</sequence>
<name>A0A317PNM0_9HYPH</name>
<keyword evidence="3" id="KW-1185">Reference proteome</keyword>
<dbReference type="AlphaFoldDB" id="A0A317PNM0"/>
<reference evidence="2 3" key="1">
    <citation type="submission" date="2018-05" db="EMBL/GenBank/DDBJ databases">
        <title>Genomic Encyclopedia of Type Strains, Phase IV (KMG-IV): sequencing the most valuable type-strain genomes for metagenomic binning, comparative biology and taxonomic classification.</title>
        <authorList>
            <person name="Goeker M."/>
        </authorList>
    </citation>
    <scope>NUCLEOTIDE SEQUENCE [LARGE SCALE GENOMIC DNA]</scope>
    <source>
        <strain evidence="2 3">DSM 16791</strain>
    </source>
</reference>
<dbReference type="RefSeq" id="WP_245415283.1">
    <property type="nucleotide sequence ID" value="NZ_QGTR01000002.1"/>
</dbReference>
<protein>
    <submittedName>
        <fullName evidence="2">Trehalose 6-phosphate synthase</fullName>
    </submittedName>
</protein>
<comment type="caution">
    <text evidence="2">The sequence shown here is derived from an EMBL/GenBank/DDBJ whole genome shotgun (WGS) entry which is preliminary data.</text>
</comment>
<organism evidence="2 3">
    <name type="scientific">Hoeflea marina</name>
    <dbReference type="NCBI Taxonomy" id="274592"/>
    <lineage>
        <taxon>Bacteria</taxon>
        <taxon>Pseudomonadati</taxon>
        <taxon>Pseudomonadota</taxon>
        <taxon>Alphaproteobacteria</taxon>
        <taxon>Hyphomicrobiales</taxon>
        <taxon>Rhizobiaceae</taxon>
        <taxon>Hoeflea</taxon>
    </lineage>
</organism>
<dbReference type="PANTHER" id="PTHR10788:SF106">
    <property type="entry name" value="BCDNA.GH08860"/>
    <property type="match status" value="1"/>
</dbReference>
<evidence type="ECO:0000313" key="3">
    <source>
        <dbReference type="Proteomes" id="UP000246352"/>
    </source>
</evidence>
<accession>A0A317PNM0</accession>
<dbReference type="PANTHER" id="PTHR10788">
    <property type="entry name" value="TREHALOSE-6-PHOSPHATE SYNTHASE"/>
    <property type="match status" value="1"/>
</dbReference>
<dbReference type="Proteomes" id="UP000246352">
    <property type="component" value="Unassembled WGS sequence"/>
</dbReference>
<gene>
    <name evidence="2" type="ORF">DFR52_102831</name>
</gene>
<comment type="similarity">
    <text evidence="1">Belongs to the glycosyltransferase 20 family.</text>
</comment>
<proteinExistence type="inferred from homology"/>
<dbReference type="EMBL" id="QGTR01000002">
    <property type="protein sequence ID" value="PWW02163.1"/>
    <property type="molecule type" value="Genomic_DNA"/>
</dbReference>
<evidence type="ECO:0000256" key="1">
    <source>
        <dbReference type="ARBA" id="ARBA00008799"/>
    </source>
</evidence>
<dbReference type="CDD" id="cd03788">
    <property type="entry name" value="GT20_TPS"/>
    <property type="match status" value="1"/>
</dbReference>
<dbReference type="Pfam" id="PF00982">
    <property type="entry name" value="Glyco_transf_20"/>
    <property type="match status" value="1"/>
</dbReference>
<dbReference type="InterPro" id="IPR001830">
    <property type="entry name" value="Glyco_trans_20"/>
</dbReference>
<evidence type="ECO:0000313" key="2">
    <source>
        <dbReference type="EMBL" id="PWW02163.1"/>
    </source>
</evidence>
<dbReference type="SUPFAM" id="SSF53756">
    <property type="entry name" value="UDP-Glycosyltransferase/glycogen phosphorylase"/>
    <property type="match status" value="1"/>
</dbReference>
<dbReference type="GO" id="GO:0003825">
    <property type="term" value="F:alpha,alpha-trehalose-phosphate synthase (UDP-forming) activity"/>
    <property type="evidence" value="ECO:0007669"/>
    <property type="project" value="TreeGrafter"/>
</dbReference>
<dbReference type="Gene3D" id="3.40.50.2000">
    <property type="entry name" value="Glycogen Phosphorylase B"/>
    <property type="match status" value="2"/>
</dbReference>
<dbReference type="GO" id="GO:0005992">
    <property type="term" value="P:trehalose biosynthetic process"/>
    <property type="evidence" value="ECO:0007669"/>
    <property type="project" value="InterPro"/>
</dbReference>